<sequence>MTLNRVMTVDDDRFDQLAYRRILKKTNAKIDLLPFQYATEALEYLKSPTRRPVDVILLDINMPRMDGFEFLEAAKTELENQIVIMVTTSMDPQDRSRAETFAPVRGYFSKPLTTDDISVIDRLVAQQ</sequence>
<dbReference type="InterPro" id="IPR001789">
    <property type="entry name" value="Sig_transdc_resp-reg_receiver"/>
</dbReference>
<feature type="modified residue" description="4-aspartylphosphate" evidence="1">
    <location>
        <position position="59"/>
    </location>
</feature>
<organism evidence="3 4">
    <name type="scientific">Tritonibacter scottomollicae</name>
    <name type="common">Epibacterium scottomollicae</name>
    <dbReference type="NCBI Taxonomy" id="483013"/>
    <lineage>
        <taxon>Bacteria</taxon>
        <taxon>Pseudomonadati</taxon>
        <taxon>Pseudomonadota</taxon>
        <taxon>Alphaproteobacteria</taxon>
        <taxon>Rhodobacterales</taxon>
        <taxon>Paracoccaceae</taxon>
        <taxon>Tritonibacter</taxon>
    </lineage>
</organism>
<dbReference type="PROSITE" id="PS50110">
    <property type="entry name" value="RESPONSE_REGULATORY"/>
    <property type="match status" value="1"/>
</dbReference>
<dbReference type="PANTHER" id="PTHR44520">
    <property type="entry name" value="RESPONSE REGULATOR RCP1-RELATED"/>
    <property type="match status" value="1"/>
</dbReference>
<keyword evidence="1" id="KW-0597">Phosphoprotein</keyword>
<comment type="caution">
    <text evidence="3">The sequence shown here is derived from an EMBL/GenBank/DDBJ whole genome shotgun (WGS) entry which is preliminary data.</text>
</comment>
<dbReference type="RefSeq" id="WP_106165350.1">
    <property type="nucleotide sequence ID" value="NZ_PVUF01000019.1"/>
</dbReference>
<accession>A0A2T1A8X3</accession>
<dbReference type="EMBL" id="PVUF01000019">
    <property type="protein sequence ID" value="PRZ44927.1"/>
    <property type="molecule type" value="Genomic_DNA"/>
</dbReference>
<evidence type="ECO:0000256" key="1">
    <source>
        <dbReference type="PROSITE-ProRule" id="PRU00169"/>
    </source>
</evidence>
<dbReference type="GO" id="GO:0000160">
    <property type="term" value="P:phosphorelay signal transduction system"/>
    <property type="evidence" value="ECO:0007669"/>
    <property type="project" value="InterPro"/>
</dbReference>
<dbReference type="PANTHER" id="PTHR44520:SF2">
    <property type="entry name" value="RESPONSE REGULATOR RCP1"/>
    <property type="match status" value="1"/>
</dbReference>
<proteinExistence type="predicted"/>
<protein>
    <submittedName>
        <fullName evidence="3">CheY-like chemotaxis protein</fullName>
    </submittedName>
</protein>
<dbReference type="AlphaFoldDB" id="A0A2T1A8X3"/>
<dbReference type="SUPFAM" id="SSF52172">
    <property type="entry name" value="CheY-like"/>
    <property type="match status" value="1"/>
</dbReference>
<dbReference type="Pfam" id="PF00072">
    <property type="entry name" value="Response_reg"/>
    <property type="match status" value="1"/>
</dbReference>
<evidence type="ECO:0000313" key="3">
    <source>
        <dbReference type="EMBL" id="PRZ44927.1"/>
    </source>
</evidence>
<dbReference type="Gene3D" id="3.40.50.2300">
    <property type="match status" value="1"/>
</dbReference>
<dbReference type="Proteomes" id="UP000237718">
    <property type="component" value="Unassembled WGS sequence"/>
</dbReference>
<evidence type="ECO:0000313" key="4">
    <source>
        <dbReference type="Proteomes" id="UP000237718"/>
    </source>
</evidence>
<dbReference type="InterPro" id="IPR052893">
    <property type="entry name" value="TCS_response_regulator"/>
</dbReference>
<dbReference type="InterPro" id="IPR011006">
    <property type="entry name" value="CheY-like_superfamily"/>
</dbReference>
<feature type="domain" description="Response regulatory" evidence="2">
    <location>
        <begin position="5"/>
        <end position="125"/>
    </location>
</feature>
<dbReference type="OrthoDB" id="9793549at2"/>
<reference evidence="3 4" key="1">
    <citation type="submission" date="2018-03" db="EMBL/GenBank/DDBJ databases">
        <title>Genomic Encyclopedia of Archaeal and Bacterial Type Strains, Phase II (KMG-II): from individual species to whole genera.</title>
        <authorList>
            <person name="Goeker M."/>
        </authorList>
    </citation>
    <scope>NUCLEOTIDE SEQUENCE [LARGE SCALE GENOMIC DNA]</scope>
    <source>
        <strain evidence="3 4">DSM 25328</strain>
    </source>
</reference>
<gene>
    <name evidence="3" type="ORF">CLV89_11939</name>
</gene>
<evidence type="ECO:0000259" key="2">
    <source>
        <dbReference type="PROSITE" id="PS50110"/>
    </source>
</evidence>
<dbReference type="SMART" id="SM00448">
    <property type="entry name" value="REC"/>
    <property type="match status" value="1"/>
</dbReference>
<name>A0A2T1A8X3_TRISK</name>